<comment type="caution">
    <text evidence="1">The sequence shown here is derived from an EMBL/GenBank/DDBJ whole genome shotgun (WGS) entry which is preliminary data.</text>
</comment>
<accession>A0ACB7GPE6</accession>
<keyword evidence="2" id="KW-1185">Reference proteome</keyword>
<evidence type="ECO:0000313" key="1">
    <source>
        <dbReference type="EMBL" id="KAG8641558.1"/>
    </source>
</evidence>
<name>A0ACB7GPE6_MANES</name>
<evidence type="ECO:0000313" key="2">
    <source>
        <dbReference type="Proteomes" id="UP000091857"/>
    </source>
</evidence>
<reference evidence="2" key="1">
    <citation type="journal article" date="2016" name="Nat. Biotechnol.">
        <title>Sequencing wild and cultivated cassava and related species reveals extensive interspecific hybridization and genetic diversity.</title>
        <authorList>
            <person name="Bredeson J.V."/>
            <person name="Lyons J.B."/>
            <person name="Prochnik S.E."/>
            <person name="Wu G.A."/>
            <person name="Ha C.M."/>
            <person name="Edsinger-Gonzales E."/>
            <person name="Grimwood J."/>
            <person name="Schmutz J."/>
            <person name="Rabbi I.Y."/>
            <person name="Egesi C."/>
            <person name="Nauluvula P."/>
            <person name="Lebot V."/>
            <person name="Ndunguru J."/>
            <person name="Mkamilo G."/>
            <person name="Bart R.S."/>
            <person name="Setter T.L."/>
            <person name="Gleadow R.M."/>
            <person name="Kulakow P."/>
            <person name="Ferguson M.E."/>
            <person name="Rounsley S."/>
            <person name="Rokhsar D.S."/>
        </authorList>
    </citation>
    <scope>NUCLEOTIDE SEQUENCE [LARGE SCALE GENOMIC DNA]</scope>
    <source>
        <strain evidence="2">cv. AM560-2</strain>
    </source>
</reference>
<proteinExistence type="predicted"/>
<gene>
    <name evidence="1" type="ORF">MANES_12G002750v8</name>
</gene>
<dbReference type="Proteomes" id="UP000091857">
    <property type="component" value="Chromosome 12"/>
</dbReference>
<protein>
    <submittedName>
        <fullName evidence="1">Uncharacterized protein</fullName>
    </submittedName>
</protein>
<sequence>MEPVYMDIDDTQQLAADPLPFARSYQLEALEKALEQNTVLFLETGSGKTLVAIMLLRSYAYLIRKPSPSIAVFLVPRVVLVQQQAEAVEMHTDLIVGRYWGEMGVDFWDAATWKEHLEKHEVLVMTPRILLNGLKHCFFKLDLIKVLIFDECHHARGNHPYACILTEFYHRQLSCGNFNLPRIFGMTASPIKSKGANSEQAYWQEICELENMMHSKIGALTDYLVPDIVMEEAVAQEIGKVPYDDDEHPLYFPPELVSQGSKESKGTYYCYLIELNENFDSDIPVCNIILVMGSELESDISSLDFDLEVDRGLVTMKLKYIGELDLTPELVLICRKFLIALAKVLMDHNVNELEEILNGLQLRKDHEIDYFLLPSMGSCQKPAIDWNSVVSVLFSYENAWEDHVKCPLKESARIMRTKNGQLCKCMLENSLVSTPHNGKVYCIRAVFDHLDGRSLLKLKNGDYITYKEYYKNRHNIDLIFDQELLLSGRHMFSFQNHLHRCRQHKGKDSQNAFVELPPELCCIKMSPISISTFYSFTFVSSIMHRLESLLIAVNLKKMLSDHCMQNVYIPTMKVLEAITTRKCQEIFHLESLETLGDSFLKFAASQQLFKTYQSDHEGLLSIKKDKLISNATLSKLGCDCKLPGFIRNESFDPKNWMIPGDTSGSYSLSLEFLSNTRSIYITGRRKLKRKIIADVVEALIGAYLSAGGEIAALLFLNWLGIKVDFFNTPYEPQFKVNPEKYINIHGLESMLNYSFKNHYLLLEALTHGSYMLPEIPRCYQRLEFLGDSVLDYLITVHLYEKYPGLSPGLLTDMRSASVNNDCYAISAVREGLHKHILHLSQKLDKDIVVTVKNLENYSSESTFGWESEVSFPKVLGDVIESLAGAIFVDSGYNKEVVFQRIRPLLEPLVTPDTLKLHPVRELNELCQVQHFEKRKAVPSRINGTSSVTVEVGAHGLTFKHTSSAADKKTAKKLASKEVLKALKDRFNI</sequence>
<organism evidence="1 2">
    <name type="scientific">Manihot esculenta</name>
    <name type="common">Cassava</name>
    <name type="synonym">Jatropha manihot</name>
    <dbReference type="NCBI Taxonomy" id="3983"/>
    <lineage>
        <taxon>Eukaryota</taxon>
        <taxon>Viridiplantae</taxon>
        <taxon>Streptophyta</taxon>
        <taxon>Embryophyta</taxon>
        <taxon>Tracheophyta</taxon>
        <taxon>Spermatophyta</taxon>
        <taxon>Magnoliopsida</taxon>
        <taxon>eudicotyledons</taxon>
        <taxon>Gunneridae</taxon>
        <taxon>Pentapetalae</taxon>
        <taxon>rosids</taxon>
        <taxon>fabids</taxon>
        <taxon>Malpighiales</taxon>
        <taxon>Euphorbiaceae</taxon>
        <taxon>Crotonoideae</taxon>
        <taxon>Manihoteae</taxon>
        <taxon>Manihot</taxon>
    </lineage>
</organism>
<dbReference type="EMBL" id="CM004398">
    <property type="protein sequence ID" value="KAG8641558.1"/>
    <property type="molecule type" value="Genomic_DNA"/>
</dbReference>